<organism evidence="1 2">
    <name type="scientific">Rangifer tarandus platyrhynchus</name>
    <name type="common">Svalbard reindeer</name>
    <dbReference type="NCBI Taxonomy" id="3082113"/>
    <lineage>
        <taxon>Eukaryota</taxon>
        <taxon>Metazoa</taxon>
        <taxon>Chordata</taxon>
        <taxon>Craniata</taxon>
        <taxon>Vertebrata</taxon>
        <taxon>Euteleostomi</taxon>
        <taxon>Mammalia</taxon>
        <taxon>Eutheria</taxon>
        <taxon>Laurasiatheria</taxon>
        <taxon>Artiodactyla</taxon>
        <taxon>Ruminantia</taxon>
        <taxon>Pecora</taxon>
        <taxon>Cervidae</taxon>
        <taxon>Odocoileinae</taxon>
        <taxon>Rangifer</taxon>
    </lineage>
</organism>
<gene>
    <name evidence="1" type="ORF">MRATA1EN22A_LOCUS27090</name>
</gene>
<protein>
    <submittedName>
        <fullName evidence="1">Uncharacterized protein</fullName>
    </submittedName>
</protein>
<evidence type="ECO:0000313" key="1">
    <source>
        <dbReference type="EMBL" id="CAN0560858.1"/>
    </source>
</evidence>
<dbReference type="Proteomes" id="UP001162501">
    <property type="component" value="Chromosome 8"/>
</dbReference>
<dbReference type="EMBL" id="OX596092">
    <property type="protein sequence ID" value="CAN0560858.1"/>
    <property type="molecule type" value="Genomic_DNA"/>
</dbReference>
<accession>A0AC60A9A1</accession>
<name>A0AC60A9A1_RANTA</name>
<evidence type="ECO:0000313" key="2">
    <source>
        <dbReference type="Proteomes" id="UP001162501"/>
    </source>
</evidence>
<feature type="non-terminal residue" evidence="1">
    <location>
        <position position="1"/>
    </location>
</feature>
<feature type="non-terminal residue" evidence="1">
    <location>
        <position position="52"/>
    </location>
</feature>
<sequence>LSVYVLSGVQPFAIPRTVAHQAPLSMGFPRQEYWSGLSFPSPRDLPDPGLKP</sequence>
<reference evidence="1" key="1">
    <citation type="submission" date="2023-05" db="EMBL/GenBank/DDBJ databases">
        <authorList>
            <consortium name="ELIXIR-Norway"/>
        </authorList>
    </citation>
    <scope>NUCLEOTIDE SEQUENCE</scope>
</reference>
<proteinExistence type="predicted"/>
<reference evidence="1" key="2">
    <citation type="submission" date="2025-03" db="EMBL/GenBank/DDBJ databases">
        <authorList>
            <consortium name="ELIXIR-Norway"/>
            <consortium name="Elixir Norway"/>
        </authorList>
    </citation>
    <scope>NUCLEOTIDE SEQUENCE</scope>
</reference>